<dbReference type="EMBL" id="LGST01000043">
    <property type="protein sequence ID" value="KND97177.1"/>
    <property type="molecule type" value="Genomic_DNA"/>
</dbReference>
<dbReference type="VEuPathDB" id="FungiDB:QG37_06388"/>
<evidence type="ECO:0000313" key="1">
    <source>
        <dbReference type="EMBL" id="KND97177.1"/>
    </source>
</evidence>
<comment type="caution">
    <text evidence="1">The sequence shown here is derived from an EMBL/GenBank/DDBJ whole genome shotgun (WGS) entry which is preliminary data.</text>
</comment>
<accession>A0A0L0NSM6</accession>
<sequence>MSKKPGHQILKDDYLVQDVLWMLLQKLNLKVCHLLGFPLFRDN</sequence>
<evidence type="ECO:0000313" key="2">
    <source>
        <dbReference type="Proteomes" id="UP000037122"/>
    </source>
</evidence>
<gene>
    <name evidence="1" type="ORF">QG37_06388</name>
</gene>
<dbReference type="AlphaFoldDB" id="A0A0L0NSM6"/>
<protein>
    <submittedName>
        <fullName evidence="1">Uncharacterized protein</fullName>
    </submittedName>
</protein>
<dbReference type="Proteomes" id="UP000037122">
    <property type="component" value="Unassembled WGS sequence"/>
</dbReference>
<reference evidence="2" key="1">
    <citation type="journal article" date="2015" name="BMC Genomics">
        <title>Draft genome of a commonly misdiagnosed multidrug resistant pathogen Candida auris.</title>
        <authorList>
            <person name="Chatterjee S."/>
            <person name="Alampalli S.V."/>
            <person name="Nageshan R.K."/>
            <person name="Chettiar S.T."/>
            <person name="Joshi S."/>
            <person name="Tatu U.S."/>
        </authorList>
    </citation>
    <scope>NUCLEOTIDE SEQUENCE [LARGE SCALE GENOMIC DNA]</scope>
    <source>
        <strain evidence="2">6684</strain>
    </source>
</reference>
<proteinExistence type="predicted"/>
<name>A0A0L0NSM6_CANAR</name>
<organism evidence="1 2">
    <name type="scientific">Candidozyma auris</name>
    <name type="common">Yeast</name>
    <name type="synonym">Candida auris</name>
    <dbReference type="NCBI Taxonomy" id="498019"/>
    <lineage>
        <taxon>Eukaryota</taxon>
        <taxon>Fungi</taxon>
        <taxon>Dikarya</taxon>
        <taxon>Ascomycota</taxon>
        <taxon>Saccharomycotina</taxon>
        <taxon>Pichiomycetes</taxon>
        <taxon>Metschnikowiaceae</taxon>
        <taxon>Candidozyma</taxon>
    </lineage>
</organism>